<dbReference type="RefSeq" id="WP_139449002.1">
    <property type="nucleotide sequence ID" value="NZ_VDMB01000012.1"/>
</dbReference>
<dbReference type="AlphaFoldDB" id="A0A5S5MF74"/>
<dbReference type="Pfam" id="PF08447">
    <property type="entry name" value="PAS_3"/>
    <property type="match status" value="1"/>
</dbReference>
<dbReference type="SUPFAM" id="SSF46689">
    <property type="entry name" value="Homeodomain-like"/>
    <property type="match status" value="1"/>
</dbReference>
<organism evidence="7 8">
    <name type="scientific">Desulfobotulus mexicanus</name>
    <dbReference type="NCBI Taxonomy" id="2586642"/>
    <lineage>
        <taxon>Bacteria</taxon>
        <taxon>Pseudomonadati</taxon>
        <taxon>Thermodesulfobacteriota</taxon>
        <taxon>Desulfobacteria</taxon>
        <taxon>Desulfobacterales</taxon>
        <taxon>Desulfobacteraceae</taxon>
        <taxon>Desulfobotulus</taxon>
    </lineage>
</organism>
<dbReference type="Pfam" id="PF25601">
    <property type="entry name" value="AAA_lid_14"/>
    <property type="match status" value="1"/>
</dbReference>
<keyword evidence="4" id="KW-0238">DNA-binding</keyword>
<evidence type="ECO:0000313" key="8">
    <source>
        <dbReference type="Proteomes" id="UP000321899"/>
    </source>
</evidence>
<keyword evidence="3" id="KW-0805">Transcription regulation</keyword>
<dbReference type="FunFam" id="3.40.50.300:FF:000006">
    <property type="entry name" value="DNA-binding transcriptional regulator NtrC"/>
    <property type="match status" value="1"/>
</dbReference>
<dbReference type="EMBL" id="VDMB01000012">
    <property type="protein sequence ID" value="TYT74372.1"/>
    <property type="molecule type" value="Genomic_DNA"/>
</dbReference>
<keyword evidence="5" id="KW-0804">Transcription</keyword>
<dbReference type="PROSITE" id="PS00676">
    <property type="entry name" value="SIGMA54_INTERACT_2"/>
    <property type="match status" value="1"/>
</dbReference>
<keyword evidence="8" id="KW-1185">Reference proteome</keyword>
<gene>
    <name evidence="7" type="ORF">FIM25_10445</name>
</gene>
<name>A0A5S5MF74_9BACT</name>
<dbReference type="InterPro" id="IPR027417">
    <property type="entry name" value="P-loop_NTPase"/>
</dbReference>
<dbReference type="SUPFAM" id="SSF52540">
    <property type="entry name" value="P-loop containing nucleoside triphosphate hydrolases"/>
    <property type="match status" value="1"/>
</dbReference>
<comment type="caution">
    <text evidence="7">The sequence shown here is derived from an EMBL/GenBank/DDBJ whole genome shotgun (WGS) entry which is preliminary data.</text>
</comment>
<evidence type="ECO:0000313" key="7">
    <source>
        <dbReference type="EMBL" id="TYT74372.1"/>
    </source>
</evidence>
<dbReference type="OrthoDB" id="5464420at2"/>
<keyword evidence="2" id="KW-0067">ATP-binding</keyword>
<protein>
    <submittedName>
        <fullName evidence="7">PAS domain-containing protein</fullName>
    </submittedName>
</protein>
<evidence type="ECO:0000256" key="2">
    <source>
        <dbReference type="ARBA" id="ARBA00022840"/>
    </source>
</evidence>
<dbReference type="CDD" id="cd00009">
    <property type="entry name" value="AAA"/>
    <property type="match status" value="1"/>
</dbReference>
<dbReference type="Gene3D" id="1.10.10.60">
    <property type="entry name" value="Homeodomain-like"/>
    <property type="match status" value="1"/>
</dbReference>
<dbReference type="InterPro" id="IPR025944">
    <property type="entry name" value="Sigma_54_int_dom_CS"/>
</dbReference>
<dbReference type="PANTHER" id="PTHR32071:SF57">
    <property type="entry name" value="C4-DICARBOXYLATE TRANSPORT TRANSCRIPTIONAL REGULATORY PROTEIN DCTD"/>
    <property type="match status" value="1"/>
</dbReference>
<dbReference type="PANTHER" id="PTHR32071">
    <property type="entry name" value="TRANSCRIPTIONAL REGULATORY PROTEIN"/>
    <property type="match status" value="1"/>
</dbReference>
<dbReference type="Gene3D" id="3.30.450.20">
    <property type="entry name" value="PAS domain"/>
    <property type="match status" value="1"/>
</dbReference>
<dbReference type="InterPro" id="IPR000014">
    <property type="entry name" value="PAS"/>
</dbReference>
<dbReference type="InterPro" id="IPR035965">
    <property type="entry name" value="PAS-like_dom_sf"/>
</dbReference>
<dbReference type="InterPro" id="IPR025943">
    <property type="entry name" value="Sigma_54_int_dom_ATP-bd_2"/>
</dbReference>
<feature type="domain" description="Sigma-54 factor interaction" evidence="6">
    <location>
        <begin position="168"/>
        <end position="392"/>
    </location>
</feature>
<dbReference type="GO" id="GO:0006355">
    <property type="term" value="P:regulation of DNA-templated transcription"/>
    <property type="evidence" value="ECO:0007669"/>
    <property type="project" value="InterPro"/>
</dbReference>
<dbReference type="CDD" id="cd00130">
    <property type="entry name" value="PAS"/>
    <property type="match status" value="1"/>
</dbReference>
<sequence length="480" mass="54131">MAEKPFQKNQSVLSDHPEEKFSVLMRSLPGMAYHRRKDEFWTLTFASEGARRLFGDLAWEKIRSGVTCLGNMVHEESYPHVLESLERALARKEPYQLVYRVNSLLHSDRWVWDQGEGVYDEKGHLLGAEGFVTDFTAFKTMERELREEIGRLRCREDSPAPAPVIPGIIGQTPEMMAVFRLVQQTASSDAAVILYGASGTGKELLARAIHDQSLRSRGAFVPVNCGAIPENLMESEFFGYRKGAFSGADRDQPGILDKAHGGTLFLDEIGEIPLSMQTRLLRAIEGGGFSPVGSREIRHPDFRILAATNRDLEEWVRQGKMREDFFYRIHVVPVHIPRLKERKADIPLLVSHFLESLPGTPPLGAAELHRLMAHDWPGNVRELCNVIRRYALLHTLDLPERGKAFGMKKPPALPACGTLQEQMALMEAAVIRKTLEETGFHRSETARILGIDRRSLYTKIQRHGIGKKDSQSGMYSSHLE</sequence>
<dbReference type="InterPro" id="IPR002197">
    <property type="entry name" value="HTH_Fis"/>
</dbReference>
<dbReference type="InterPro" id="IPR002078">
    <property type="entry name" value="Sigma_54_int"/>
</dbReference>
<accession>A0A5S5MF74</accession>
<dbReference type="SMART" id="SM00382">
    <property type="entry name" value="AAA"/>
    <property type="match status" value="1"/>
</dbReference>
<evidence type="ECO:0000256" key="5">
    <source>
        <dbReference type="ARBA" id="ARBA00023163"/>
    </source>
</evidence>
<proteinExistence type="predicted"/>
<dbReference type="PRINTS" id="PR01590">
    <property type="entry name" value="HTHFIS"/>
</dbReference>
<dbReference type="Pfam" id="PF00158">
    <property type="entry name" value="Sigma54_activat"/>
    <property type="match status" value="1"/>
</dbReference>
<dbReference type="InterPro" id="IPR013655">
    <property type="entry name" value="PAS_fold_3"/>
</dbReference>
<dbReference type="Proteomes" id="UP000321899">
    <property type="component" value="Unassembled WGS sequence"/>
</dbReference>
<dbReference type="InterPro" id="IPR058031">
    <property type="entry name" value="AAA_lid_NorR"/>
</dbReference>
<keyword evidence="1" id="KW-0547">Nucleotide-binding</keyword>
<reference evidence="7 8" key="1">
    <citation type="submission" date="2019-06" db="EMBL/GenBank/DDBJ databases">
        <title>Desulfobotulus mexicanus sp. nov., a novel sulfate-reducing bacterium isolated from the sediment of an alkaline crater lake in Mexico.</title>
        <authorList>
            <person name="Hirschler-Rea A."/>
        </authorList>
    </citation>
    <scope>NUCLEOTIDE SEQUENCE [LARGE SCALE GENOMIC DNA]</scope>
    <source>
        <strain evidence="7 8">PAR22N</strain>
    </source>
</reference>
<evidence type="ECO:0000256" key="1">
    <source>
        <dbReference type="ARBA" id="ARBA00022741"/>
    </source>
</evidence>
<evidence type="ECO:0000259" key="6">
    <source>
        <dbReference type="PROSITE" id="PS50045"/>
    </source>
</evidence>
<dbReference type="Pfam" id="PF02954">
    <property type="entry name" value="HTH_8"/>
    <property type="match status" value="1"/>
</dbReference>
<dbReference type="Gene3D" id="3.40.50.300">
    <property type="entry name" value="P-loop containing nucleotide triphosphate hydrolases"/>
    <property type="match status" value="1"/>
</dbReference>
<dbReference type="GO" id="GO:0005524">
    <property type="term" value="F:ATP binding"/>
    <property type="evidence" value="ECO:0007669"/>
    <property type="project" value="UniProtKB-KW"/>
</dbReference>
<dbReference type="PROSITE" id="PS00688">
    <property type="entry name" value="SIGMA54_INTERACT_3"/>
    <property type="match status" value="1"/>
</dbReference>
<dbReference type="Gene3D" id="1.10.8.60">
    <property type="match status" value="1"/>
</dbReference>
<dbReference type="InterPro" id="IPR003593">
    <property type="entry name" value="AAA+_ATPase"/>
</dbReference>
<dbReference type="PROSITE" id="PS50045">
    <property type="entry name" value="SIGMA54_INTERACT_4"/>
    <property type="match status" value="1"/>
</dbReference>
<evidence type="ECO:0000256" key="4">
    <source>
        <dbReference type="ARBA" id="ARBA00023125"/>
    </source>
</evidence>
<evidence type="ECO:0000256" key="3">
    <source>
        <dbReference type="ARBA" id="ARBA00023015"/>
    </source>
</evidence>
<dbReference type="GO" id="GO:0043565">
    <property type="term" value="F:sequence-specific DNA binding"/>
    <property type="evidence" value="ECO:0007669"/>
    <property type="project" value="InterPro"/>
</dbReference>
<dbReference type="InterPro" id="IPR009057">
    <property type="entry name" value="Homeodomain-like_sf"/>
</dbReference>
<dbReference type="SUPFAM" id="SSF55785">
    <property type="entry name" value="PYP-like sensor domain (PAS domain)"/>
    <property type="match status" value="1"/>
</dbReference>